<gene>
    <name evidence="1" type="ORF">F7731_08590</name>
</gene>
<dbReference type="AlphaFoldDB" id="A0A6L3V876"/>
<name>A0A6L3V876_9BACI</name>
<proteinExistence type="predicted"/>
<keyword evidence="2" id="KW-1185">Reference proteome</keyword>
<dbReference type="OrthoDB" id="2440833at2"/>
<protein>
    <submittedName>
        <fullName evidence="1">Uncharacterized protein</fullName>
    </submittedName>
</protein>
<dbReference type="RefSeq" id="WP_151534344.1">
    <property type="nucleotide sequence ID" value="NZ_WBOS01000002.1"/>
</dbReference>
<evidence type="ECO:0000313" key="2">
    <source>
        <dbReference type="Proteomes" id="UP000481030"/>
    </source>
</evidence>
<evidence type="ECO:0000313" key="1">
    <source>
        <dbReference type="EMBL" id="KAB2337642.1"/>
    </source>
</evidence>
<reference evidence="1 2" key="1">
    <citation type="journal article" date="2016" name="Antonie Van Leeuwenhoek">
        <title>Bacillus depressus sp. nov., isolated from soil of a sunflower field.</title>
        <authorList>
            <person name="Wei X."/>
            <person name="Xin D."/>
            <person name="Xin Y."/>
            <person name="Zhang H."/>
            <person name="Wang T."/>
            <person name="Zhang J."/>
        </authorList>
    </citation>
    <scope>NUCLEOTIDE SEQUENCE [LARGE SCALE GENOMIC DNA]</scope>
    <source>
        <strain evidence="1 2">BZ1</strain>
    </source>
</reference>
<dbReference type="EMBL" id="WBOS01000002">
    <property type="protein sequence ID" value="KAB2337642.1"/>
    <property type="molecule type" value="Genomic_DNA"/>
</dbReference>
<organism evidence="1 2">
    <name type="scientific">Cytobacillus depressus</name>
    <dbReference type="NCBI Taxonomy" id="1602942"/>
    <lineage>
        <taxon>Bacteria</taxon>
        <taxon>Bacillati</taxon>
        <taxon>Bacillota</taxon>
        <taxon>Bacilli</taxon>
        <taxon>Bacillales</taxon>
        <taxon>Bacillaceae</taxon>
        <taxon>Cytobacillus</taxon>
    </lineage>
</organism>
<dbReference type="Proteomes" id="UP000481030">
    <property type="component" value="Unassembled WGS sequence"/>
</dbReference>
<sequence length="80" mass="9438">MQKKVIKLKFIDHSSKNDIRKFNQLRRSERDIEQKEVKPSAKPVIKKKKKEAALSRRDIEDLMGARRDTYKCVGGAIRRK</sequence>
<comment type="caution">
    <text evidence="1">The sequence shown here is derived from an EMBL/GenBank/DDBJ whole genome shotgun (WGS) entry which is preliminary data.</text>
</comment>
<accession>A0A6L3V876</accession>